<dbReference type="VEuPathDB" id="FungiDB:PV06_09304"/>
<dbReference type="HOGENOM" id="CLU_048152_2_0_1"/>
<feature type="compositionally biased region" description="Low complexity" evidence="1">
    <location>
        <begin position="269"/>
        <end position="283"/>
    </location>
</feature>
<feature type="compositionally biased region" description="Basic residues" evidence="1">
    <location>
        <begin position="1"/>
        <end position="11"/>
    </location>
</feature>
<feature type="domain" description="SRR1-like" evidence="2">
    <location>
        <begin position="176"/>
        <end position="379"/>
    </location>
</feature>
<proteinExistence type="predicted"/>
<evidence type="ECO:0000256" key="1">
    <source>
        <dbReference type="SAM" id="MobiDB-lite"/>
    </source>
</evidence>
<dbReference type="PANTHER" id="PTHR42080:SF1">
    <property type="entry name" value="SRR1-LIKE DOMAIN-CONTAINING PROTEIN"/>
    <property type="match status" value="1"/>
</dbReference>
<evidence type="ECO:0000313" key="4">
    <source>
        <dbReference type="Proteomes" id="UP000053342"/>
    </source>
</evidence>
<reference evidence="3 4" key="1">
    <citation type="submission" date="2015-01" db="EMBL/GenBank/DDBJ databases">
        <title>The Genome Sequence of Exophiala oligosperma CBS72588.</title>
        <authorList>
            <consortium name="The Broad Institute Genomics Platform"/>
            <person name="Cuomo C."/>
            <person name="de Hoog S."/>
            <person name="Gorbushina A."/>
            <person name="Stielow B."/>
            <person name="Teixiera M."/>
            <person name="Abouelleil A."/>
            <person name="Chapman S.B."/>
            <person name="Priest M."/>
            <person name="Young S.K."/>
            <person name="Wortman J."/>
            <person name="Nusbaum C."/>
            <person name="Birren B."/>
        </authorList>
    </citation>
    <scope>NUCLEOTIDE SEQUENCE [LARGE SCALE GENOMIC DNA]</scope>
    <source>
        <strain evidence="3 4">CBS 72588</strain>
    </source>
</reference>
<organism evidence="3 4">
    <name type="scientific">Exophiala oligosperma</name>
    <dbReference type="NCBI Taxonomy" id="215243"/>
    <lineage>
        <taxon>Eukaryota</taxon>
        <taxon>Fungi</taxon>
        <taxon>Dikarya</taxon>
        <taxon>Ascomycota</taxon>
        <taxon>Pezizomycotina</taxon>
        <taxon>Eurotiomycetes</taxon>
        <taxon>Chaetothyriomycetidae</taxon>
        <taxon>Chaetothyriales</taxon>
        <taxon>Herpotrichiellaceae</taxon>
        <taxon>Exophiala</taxon>
    </lineage>
</organism>
<accession>A0A0D2BLM5</accession>
<evidence type="ECO:0000313" key="3">
    <source>
        <dbReference type="EMBL" id="KIW38332.1"/>
    </source>
</evidence>
<gene>
    <name evidence="3" type="ORF">PV06_09304</name>
</gene>
<name>A0A0D2BLM5_9EURO</name>
<dbReference type="GeneID" id="27361378"/>
<dbReference type="AlphaFoldDB" id="A0A0D2BLM5"/>
<feature type="region of interest" description="Disordered" evidence="1">
    <location>
        <begin position="269"/>
        <end position="293"/>
    </location>
</feature>
<dbReference type="PANTHER" id="PTHR42080">
    <property type="entry name" value="SRR1 DOMAIN-CONTAINING PROTEIN"/>
    <property type="match status" value="1"/>
</dbReference>
<dbReference type="Pfam" id="PF07985">
    <property type="entry name" value="SRR1"/>
    <property type="match status" value="1"/>
</dbReference>
<dbReference type="EMBL" id="KN847341">
    <property type="protein sequence ID" value="KIW38332.1"/>
    <property type="molecule type" value="Genomic_DNA"/>
</dbReference>
<dbReference type="OrthoDB" id="5318346at2759"/>
<dbReference type="STRING" id="215243.A0A0D2BLM5"/>
<protein>
    <recommendedName>
        <fullName evidence="2">SRR1-like domain-containing protein</fullName>
    </recommendedName>
</protein>
<feature type="region of interest" description="Disordered" evidence="1">
    <location>
        <begin position="1"/>
        <end position="24"/>
    </location>
</feature>
<feature type="region of interest" description="Disordered" evidence="1">
    <location>
        <begin position="37"/>
        <end position="64"/>
    </location>
</feature>
<dbReference type="Proteomes" id="UP000053342">
    <property type="component" value="Unassembled WGS sequence"/>
</dbReference>
<feature type="compositionally biased region" description="Low complexity" evidence="1">
    <location>
        <begin position="48"/>
        <end position="64"/>
    </location>
</feature>
<dbReference type="InterPro" id="IPR012942">
    <property type="entry name" value="SRR1-like"/>
</dbReference>
<evidence type="ECO:0000259" key="2">
    <source>
        <dbReference type="Pfam" id="PF07985"/>
    </source>
</evidence>
<dbReference type="RefSeq" id="XP_016258548.1">
    <property type="nucleotide sequence ID" value="XM_016410741.1"/>
</dbReference>
<keyword evidence="4" id="KW-1185">Reference proteome</keyword>
<sequence length="398" mass="44474">MPHTTRRKNKKTQQSQNKRREIVDEDGWIRVTSATGGGIAHRGHRTSAVGFNEEGGNNNDSNNAVVAVTKDVSRSRSGSDSSAGSTSQMVFTWGGVDGTVVTRTIQASPWNPMSVSKRVTVDDVRVRYDIVEQRFRKTLFCERLKDVLTRRILPPTSTMTTREGGEIKAKAKARARAKAKRIKNCVLFGSGSLSGDEVHWIDRRESALYQVSAFLTVVDIIARLQGTRPECLAQEPGYNSVDVEVLKGLGVKVVVHPDGFEALKTTTPAMTTPTTTTTTTTAAQNESDDHDGKNTIMVYSPAAEMEVEYQILSLEPQIWLHRSIDHLLLSTSSSSSKQTFSSREREANSKLIQNFRQEYEFTKLPEVEVKNFPFHDSVIWWKKEKHVRIMTIADEMGI</sequence>